<dbReference type="InterPro" id="IPR054722">
    <property type="entry name" value="PolX-like_BBD"/>
</dbReference>
<dbReference type="Proteomes" id="UP000178129">
    <property type="component" value="Unassembled WGS sequence"/>
</dbReference>
<name>A0A1E1LAU7_9HELO</name>
<dbReference type="InParanoid" id="A0A1E1LAU7"/>
<evidence type="ECO:0000313" key="2">
    <source>
        <dbReference type="EMBL" id="CZT07626.1"/>
    </source>
</evidence>
<dbReference type="EMBL" id="FJUW01000043">
    <property type="protein sequence ID" value="CZT07626.1"/>
    <property type="molecule type" value="Genomic_DNA"/>
</dbReference>
<sequence length="112" mass="12290">MSKPMPRQQYLNSTCTFHLTPNRSIFKTFNPNVVRPIEFAGDTDIKSAGIGTIHATLLKSTNGAKLRLKNVLYVPGLSTNLISASQLNKSEIKTYSKLGGKVDILPGDRTLE</sequence>
<dbReference type="AlphaFoldDB" id="A0A1E1LAU7"/>
<comment type="caution">
    <text evidence="2">The sequence shown here is derived from an EMBL/GenBank/DDBJ whole genome shotgun (WGS) entry which is preliminary data.</text>
</comment>
<dbReference type="Pfam" id="PF22936">
    <property type="entry name" value="Pol_BBD"/>
    <property type="match status" value="1"/>
</dbReference>
<accession>A0A1E1LAU7</accession>
<evidence type="ECO:0000259" key="1">
    <source>
        <dbReference type="Pfam" id="PF22936"/>
    </source>
</evidence>
<organism evidence="2 3">
    <name type="scientific">Rhynchosporium graminicola</name>
    <dbReference type="NCBI Taxonomy" id="2792576"/>
    <lineage>
        <taxon>Eukaryota</taxon>
        <taxon>Fungi</taxon>
        <taxon>Dikarya</taxon>
        <taxon>Ascomycota</taxon>
        <taxon>Pezizomycotina</taxon>
        <taxon>Leotiomycetes</taxon>
        <taxon>Helotiales</taxon>
        <taxon>Ploettnerulaceae</taxon>
        <taxon>Rhynchosporium</taxon>
    </lineage>
</organism>
<gene>
    <name evidence="2" type="ORF">RCO7_10250</name>
</gene>
<proteinExistence type="predicted"/>
<feature type="domain" description="Retrovirus-related Pol polyprotein from transposon TNT 1-94-like beta-barrel" evidence="1">
    <location>
        <begin position="10"/>
        <end position="90"/>
    </location>
</feature>
<reference evidence="3" key="1">
    <citation type="submission" date="2016-03" db="EMBL/GenBank/DDBJ databases">
        <authorList>
            <person name="Ploux O."/>
        </authorList>
    </citation>
    <scope>NUCLEOTIDE SEQUENCE [LARGE SCALE GENOMIC DNA]</scope>
    <source>
        <strain evidence="3">UK7</strain>
    </source>
</reference>
<keyword evidence="3" id="KW-1185">Reference proteome</keyword>
<evidence type="ECO:0000313" key="3">
    <source>
        <dbReference type="Proteomes" id="UP000178129"/>
    </source>
</evidence>
<protein>
    <recommendedName>
        <fullName evidence="1">Retrovirus-related Pol polyprotein from transposon TNT 1-94-like beta-barrel domain-containing protein</fullName>
    </recommendedName>
</protein>